<reference evidence="2 3" key="1">
    <citation type="journal article" date="2018" name="Nat. Biotechnol.">
        <title>A standardized bacterial taxonomy based on genome phylogeny substantially revises the tree of life.</title>
        <authorList>
            <person name="Parks D.H."/>
            <person name="Chuvochina M."/>
            <person name="Waite D.W."/>
            <person name="Rinke C."/>
            <person name="Skarshewski A."/>
            <person name="Chaumeil P.A."/>
            <person name="Hugenholtz P."/>
        </authorList>
    </citation>
    <scope>NUCLEOTIDE SEQUENCE [LARGE SCALE GENOMIC DNA]</scope>
    <source>
        <strain evidence="2">UBA7921</strain>
    </source>
</reference>
<protein>
    <recommendedName>
        <fullName evidence="4">O-antigen ligase domain-containing protein</fullName>
    </recommendedName>
</protein>
<evidence type="ECO:0000313" key="3">
    <source>
        <dbReference type="Proteomes" id="UP000262454"/>
    </source>
</evidence>
<feature type="transmembrane region" description="Helical" evidence="1">
    <location>
        <begin position="35"/>
        <end position="57"/>
    </location>
</feature>
<keyword evidence="1" id="KW-0472">Membrane</keyword>
<feature type="transmembrane region" description="Helical" evidence="1">
    <location>
        <begin position="157"/>
        <end position="177"/>
    </location>
</feature>
<feature type="transmembrane region" description="Helical" evidence="1">
    <location>
        <begin position="264"/>
        <end position="289"/>
    </location>
</feature>
<comment type="caution">
    <text evidence="2">The sequence shown here is derived from an EMBL/GenBank/DDBJ whole genome shotgun (WGS) entry which is preliminary data.</text>
</comment>
<gene>
    <name evidence="2" type="ORF">DCG82_00270</name>
</gene>
<evidence type="ECO:0000256" key="1">
    <source>
        <dbReference type="SAM" id="Phobius"/>
    </source>
</evidence>
<feature type="transmembrane region" description="Helical" evidence="1">
    <location>
        <begin position="217"/>
        <end position="234"/>
    </location>
</feature>
<dbReference type="AlphaFoldDB" id="A0A348MIF6"/>
<feature type="non-terminal residue" evidence="2">
    <location>
        <position position="456"/>
    </location>
</feature>
<feature type="transmembrane region" description="Helical" evidence="1">
    <location>
        <begin position="102"/>
        <end position="120"/>
    </location>
</feature>
<feature type="transmembrane region" description="Helical" evidence="1">
    <location>
        <begin position="126"/>
        <end position="145"/>
    </location>
</feature>
<dbReference type="Proteomes" id="UP000262454">
    <property type="component" value="Unassembled WGS sequence"/>
</dbReference>
<feature type="transmembrane region" description="Helical" evidence="1">
    <location>
        <begin position="12"/>
        <end position="28"/>
    </location>
</feature>
<feature type="transmembrane region" description="Helical" evidence="1">
    <location>
        <begin position="379"/>
        <end position="401"/>
    </location>
</feature>
<proteinExistence type="predicted"/>
<dbReference type="EMBL" id="DMCX01000006">
    <property type="protein sequence ID" value="HAF06832.1"/>
    <property type="molecule type" value="Genomic_DNA"/>
</dbReference>
<evidence type="ECO:0000313" key="2">
    <source>
        <dbReference type="EMBL" id="HAF06832.1"/>
    </source>
</evidence>
<evidence type="ECO:0008006" key="4">
    <source>
        <dbReference type="Google" id="ProtNLM"/>
    </source>
</evidence>
<keyword evidence="1" id="KW-0812">Transmembrane</keyword>
<feature type="transmembrane region" description="Helical" evidence="1">
    <location>
        <begin position="413"/>
        <end position="431"/>
    </location>
</feature>
<feature type="transmembrane region" description="Helical" evidence="1">
    <location>
        <begin position="77"/>
        <end position="95"/>
    </location>
</feature>
<name>A0A348MIF6_UNCW3</name>
<feature type="transmembrane region" description="Helical" evidence="1">
    <location>
        <begin position="189"/>
        <end position="210"/>
    </location>
</feature>
<keyword evidence="1" id="KW-1133">Transmembrane helix</keyword>
<feature type="transmembrane region" description="Helical" evidence="1">
    <location>
        <begin position="240"/>
        <end position="257"/>
    </location>
</feature>
<accession>A0A348MIF6</accession>
<sequence length="456" mass="52000">MNFYIENKLLRIIFILLVVLLILFLGKVDTLKIALVGVLLLTVIVITNVELALIILVFTGYTFNFAIEVYNLPGKIIFLYDLIIYMLFLFSLVNGKRKIHKIEILFIFYVVFLIISTVLGREALPLKLKGLSMYIRYPILFITLMRLDIKTENYKRIIKFIILMSILQVPTSIFQFLNGNRADWCGGFLARYGSGINAVLMTVMFLLTLGKMIVDGFKLRYVLYSLFFMIPLMLSSARAGFIFFGISMIFMFLVYILHVRFSSVYSMFLTLVGIVLIFLIFYLTLIYVVPKFEPETAKTLQTISSVENIRKEMVGSYTEGKFKRLSNLLFSYQYLKSDILALTFGNGPGTVAISTNFGTSSFMKEYETVFVPSISLPSFLLDIGLGGVFILTVIYFYIIFFSLSKAIHLEDRFLRVISFALPGISVVYLVASIYTAVWAQEALQLVLLLSFAALIE</sequence>
<organism evidence="2 3">
    <name type="scientific">candidate division WOR-3 bacterium</name>
    <dbReference type="NCBI Taxonomy" id="2052148"/>
    <lineage>
        <taxon>Bacteria</taxon>
        <taxon>Bacteria division WOR-3</taxon>
    </lineage>
</organism>